<evidence type="ECO:0000313" key="2">
    <source>
        <dbReference type="EMBL" id="JAH17313.1"/>
    </source>
</evidence>
<feature type="compositionally biased region" description="Polar residues" evidence="1">
    <location>
        <begin position="1"/>
        <end position="17"/>
    </location>
</feature>
<evidence type="ECO:0000256" key="1">
    <source>
        <dbReference type="SAM" id="MobiDB-lite"/>
    </source>
</evidence>
<protein>
    <submittedName>
        <fullName evidence="2">Uncharacterized protein</fullName>
    </submittedName>
</protein>
<proteinExistence type="predicted"/>
<reference evidence="2" key="2">
    <citation type="journal article" date="2015" name="Fish Shellfish Immunol.">
        <title>Early steps in the European eel (Anguilla anguilla)-Vibrio vulnificus interaction in the gills: Role of the RtxA13 toxin.</title>
        <authorList>
            <person name="Callol A."/>
            <person name="Pajuelo D."/>
            <person name="Ebbesson L."/>
            <person name="Teles M."/>
            <person name="MacKenzie S."/>
            <person name="Amaro C."/>
        </authorList>
    </citation>
    <scope>NUCLEOTIDE SEQUENCE</scope>
</reference>
<accession>A0A0E9QMP8</accession>
<feature type="compositionally biased region" description="Polar residues" evidence="1">
    <location>
        <begin position="83"/>
        <end position="92"/>
    </location>
</feature>
<sequence length="92" mass="10074">MLPQISQASTRYTNHSLRSPAVQPLSQAVLMAREIMSETGHRCESSLKTYWAATSTDREKWSKILSSNPGNNSRSGEHLSPVSPLTSTISAD</sequence>
<organism evidence="2">
    <name type="scientific">Anguilla anguilla</name>
    <name type="common">European freshwater eel</name>
    <name type="synonym">Muraena anguilla</name>
    <dbReference type="NCBI Taxonomy" id="7936"/>
    <lineage>
        <taxon>Eukaryota</taxon>
        <taxon>Metazoa</taxon>
        <taxon>Chordata</taxon>
        <taxon>Craniata</taxon>
        <taxon>Vertebrata</taxon>
        <taxon>Euteleostomi</taxon>
        <taxon>Actinopterygii</taxon>
        <taxon>Neopterygii</taxon>
        <taxon>Teleostei</taxon>
        <taxon>Anguilliformes</taxon>
        <taxon>Anguillidae</taxon>
        <taxon>Anguilla</taxon>
    </lineage>
</organism>
<feature type="region of interest" description="Disordered" evidence="1">
    <location>
        <begin position="1"/>
        <end position="20"/>
    </location>
</feature>
<reference evidence="2" key="1">
    <citation type="submission" date="2014-11" db="EMBL/GenBank/DDBJ databases">
        <authorList>
            <person name="Amaro Gonzalez C."/>
        </authorList>
    </citation>
    <scope>NUCLEOTIDE SEQUENCE</scope>
</reference>
<feature type="region of interest" description="Disordered" evidence="1">
    <location>
        <begin position="63"/>
        <end position="92"/>
    </location>
</feature>
<dbReference type="AlphaFoldDB" id="A0A0E9QMP8"/>
<dbReference type="EMBL" id="GBXM01091264">
    <property type="protein sequence ID" value="JAH17313.1"/>
    <property type="molecule type" value="Transcribed_RNA"/>
</dbReference>
<feature type="compositionally biased region" description="Polar residues" evidence="1">
    <location>
        <begin position="64"/>
        <end position="74"/>
    </location>
</feature>
<name>A0A0E9QMP8_ANGAN</name>